<protein>
    <submittedName>
        <fullName evidence="8">TM2 domain-containing protein</fullName>
    </submittedName>
</protein>
<evidence type="ECO:0000313" key="9">
    <source>
        <dbReference type="Proteomes" id="UP000559864"/>
    </source>
</evidence>
<evidence type="ECO:0000256" key="5">
    <source>
        <dbReference type="SAM" id="MobiDB-lite"/>
    </source>
</evidence>
<feature type="transmembrane region" description="Helical" evidence="6">
    <location>
        <begin position="132"/>
        <end position="157"/>
    </location>
</feature>
<keyword evidence="2 6" id="KW-0812">Transmembrane</keyword>
<evidence type="ECO:0000256" key="1">
    <source>
        <dbReference type="ARBA" id="ARBA00004141"/>
    </source>
</evidence>
<keyword evidence="3 6" id="KW-1133">Transmembrane helix</keyword>
<feature type="transmembrane region" description="Helical" evidence="6">
    <location>
        <begin position="107"/>
        <end position="126"/>
    </location>
</feature>
<evidence type="ECO:0000256" key="4">
    <source>
        <dbReference type="ARBA" id="ARBA00023136"/>
    </source>
</evidence>
<dbReference type="EMBL" id="JAARZC010000003">
    <property type="protein sequence ID" value="MBC2250614.1"/>
    <property type="molecule type" value="Genomic_DNA"/>
</dbReference>
<dbReference type="Proteomes" id="UP000559864">
    <property type="component" value="Unassembled WGS sequence"/>
</dbReference>
<evidence type="ECO:0000259" key="7">
    <source>
        <dbReference type="Pfam" id="PF05154"/>
    </source>
</evidence>
<dbReference type="AlphaFoldDB" id="A0A7X0ZDT1"/>
<dbReference type="Pfam" id="PF05154">
    <property type="entry name" value="TM2"/>
    <property type="match status" value="1"/>
</dbReference>
<organism evidence="8 9">
    <name type="scientific">Listeria cossartiae subsp. cayugensis</name>
    <dbReference type="NCBI Taxonomy" id="2713505"/>
    <lineage>
        <taxon>Bacteria</taxon>
        <taxon>Bacillati</taxon>
        <taxon>Bacillota</taxon>
        <taxon>Bacilli</taxon>
        <taxon>Bacillales</taxon>
        <taxon>Listeriaceae</taxon>
        <taxon>Listeria</taxon>
        <taxon>Listeria cossartiae</taxon>
    </lineage>
</organism>
<accession>A0A7X0ZDT1</accession>
<comment type="subcellular location">
    <subcellularLocation>
        <location evidence="1">Membrane</location>
        <topology evidence="1">Multi-pass membrane protein</topology>
    </subcellularLocation>
</comment>
<evidence type="ECO:0000256" key="6">
    <source>
        <dbReference type="SAM" id="Phobius"/>
    </source>
</evidence>
<name>A0A7X0ZDT1_9LIST</name>
<feature type="compositionally biased region" description="Low complexity" evidence="5">
    <location>
        <begin position="60"/>
        <end position="83"/>
    </location>
</feature>
<reference evidence="8 9" key="1">
    <citation type="submission" date="2020-03" db="EMBL/GenBank/DDBJ databases">
        <title>Soil Listeria distribution.</title>
        <authorList>
            <person name="Liao J."/>
            <person name="Wiedmann M."/>
        </authorList>
    </citation>
    <scope>NUCLEOTIDE SEQUENCE [LARGE SCALE GENOMIC DNA]</scope>
    <source>
        <strain evidence="8 9">FSL L7-0123</strain>
    </source>
</reference>
<evidence type="ECO:0000256" key="2">
    <source>
        <dbReference type="ARBA" id="ARBA00022692"/>
    </source>
</evidence>
<comment type="caution">
    <text evidence="8">The sequence shown here is derived from an EMBL/GenBank/DDBJ whole genome shotgun (WGS) entry which is preliminary data.</text>
</comment>
<dbReference type="InterPro" id="IPR007829">
    <property type="entry name" value="TM2"/>
</dbReference>
<keyword evidence="4 6" id="KW-0472">Membrane</keyword>
<feature type="domain" description="TM2" evidence="7">
    <location>
        <begin position="104"/>
        <end position="153"/>
    </location>
</feature>
<dbReference type="RefSeq" id="WP_185605016.1">
    <property type="nucleotide sequence ID" value="NZ_JAARZC010000003.1"/>
</dbReference>
<dbReference type="GO" id="GO:0016020">
    <property type="term" value="C:membrane"/>
    <property type="evidence" value="ECO:0007669"/>
    <property type="project" value="UniProtKB-SubCell"/>
</dbReference>
<feature type="region of interest" description="Disordered" evidence="5">
    <location>
        <begin position="59"/>
        <end position="83"/>
    </location>
</feature>
<evidence type="ECO:0000313" key="8">
    <source>
        <dbReference type="EMBL" id="MBC2250614.1"/>
    </source>
</evidence>
<proteinExistence type="predicted"/>
<evidence type="ECO:0000256" key="3">
    <source>
        <dbReference type="ARBA" id="ARBA00022989"/>
    </source>
</evidence>
<gene>
    <name evidence="8" type="ORF">HCB49_11505</name>
</gene>
<sequence length="169" mass="18693">MAKVIKIEDNSAIVLKDNGETIDVSLTCFTFSPDTGDEVEVYKHGEELIVNKKTEKSTENPNINIVNNNSQNQDQAQEQAQTQTQTQTVVTEIRFSQKDEGKLVNKWVYVALALLLGTFGAHKFLAGKNGQGVLYVVFCWTGIPSIVSFIEGIVAIFKKADANNEILIQ</sequence>